<organism evidence="1 2">
    <name type="scientific">Varroa destructor</name>
    <name type="common">Honeybee mite</name>
    <dbReference type="NCBI Taxonomy" id="109461"/>
    <lineage>
        <taxon>Eukaryota</taxon>
        <taxon>Metazoa</taxon>
        <taxon>Ecdysozoa</taxon>
        <taxon>Arthropoda</taxon>
        <taxon>Chelicerata</taxon>
        <taxon>Arachnida</taxon>
        <taxon>Acari</taxon>
        <taxon>Parasitiformes</taxon>
        <taxon>Mesostigmata</taxon>
        <taxon>Gamasina</taxon>
        <taxon>Dermanyssoidea</taxon>
        <taxon>Varroidae</taxon>
        <taxon>Varroa</taxon>
    </lineage>
</organism>
<reference evidence="1" key="1">
    <citation type="submission" date="2021-01" db="UniProtKB">
        <authorList>
            <consortium name="EnsemblMetazoa"/>
        </authorList>
    </citation>
    <scope>IDENTIFICATION</scope>
</reference>
<dbReference type="RefSeq" id="XP_022650185.1">
    <property type="nucleotide sequence ID" value="XM_022794450.1"/>
</dbReference>
<name>A0A7M7JCZ9_VARDE</name>
<protein>
    <submittedName>
        <fullName evidence="1">Uncharacterized protein</fullName>
    </submittedName>
</protein>
<dbReference type="RefSeq" id="XP_022650186.1">
    <property type="nucleotide sequence ID" value="XM_022794451.1"/>
</dbReference>
<sequence>MASYNVPNTVLTSQNWQRNLVLDALDAMLAPKFARVEGFAKQLKPRDKEYALLRLEMILSKMNKQLLQQRKQLRLHWSEDNETLYRSLLTTVDDMSKTLVKFRKWLIANFRPENQDWNITKYLDLAVSSHNTDIPHELKQFLDETMQILPNQLTIEFRHCCRVQSCNHHQAAKSFKVIVAHGKLCSTKGGSPEAFLPYNIVQFQLRPHLPLGLYIWAYNTPGHPYIVASRDRLDPINLLGHVGGLMCYESLEVAVNVRLWPEPSMEDQFHQMLFAKATPSTAN</sequence>
<proteinExistence type="predicted"/>
<evidence type="ECO:0000313" key="2">
    <source>
        <dbReference type="Proteomes" id="UP000594260"/>
    </source>
</evidence>
<keyword evidence="2" id="KW-1185">Reference proteome</keyword>
<dbReference type="EnsemblMetazoa" id="XM_022794450">
    <property type="protein sequence ID" value="XP_022650185"/>
    <property type="gene ID" value="LOC111245735"/>
</dbReference>
<accession>A0A7M7JCZ9</accession>
<evidence type="ECO:0000313" key="1">
    <source>
        <dbReference type="EnsemblMetazoa" id="XP_022650186"/>
    </source>
</evidence>
<dbReference type="EnsemblMetazoa" id="XM_022794451">
    <property type="protein sequence ID" value="XP_022650186"/>
    <property type="gene ID" value="LOC111245735"/>
</dbReference>
<dbReference type="AlphaFoldDB" id="A0A7M7JCZ9"/>
<dbReference type="GeneID" id="111245735"/>
<dbReference type="Proteomes" id="UP000594260">
    <property type="component" value="Unplaced"/>
</dbReference>